<name>A0AA40GAA2_9HYME</name>
<dbReference type="EMBL" id="JAHYIQ010000003">
    <property type="protein sequence ID" value="KAK1134038.1"/>
    <property type="molecule type" value="Genomic_DNA"/>
</dbReference>
<evidence type="ECO:0000313" key="3">
    <source>
        <dbReference type="Proteomes" id="UP001177670"/>
    </source>
</evidence>
<dbReference type="AlphaFoldDB" id="A0AA40GAA2"/>
<sequence>MGRGESWLFDQGGSPAVSLGHVTVEVRLVPSATSPILLVGVHGGLSDSGWLCMVARHAMTTPRENREVNTDTESKKIQADR</sequence>
<gene>
    <name evidence="2" type="ORF">K0M31_011823</name>
</gene>
<comment type="caution">
    <text evidence="2">The sequence shown here is derived from an EMBL/GenBank/DDBJ whole genome shotgun (WGS) entry which is preliminary data.</text>
</comment>
<organism evidence="2 3">
    <name type="scientific">Melipona bicolor</name>
    <dbReference type="NCBI Taxonomy" id="60889"/>
    <lineage>
        <taxon>Eukaryota</taxon>
        <taxon>Metazoa</taxon>
        <taxon>Ecdysozoa</taxon>
        <taxon>Arthropoda</taxon>
        <taxon>Hexapoda</taxon>
        <taxon>Insecta</taxon>
        <taxon>Pterygota</taxon>
        <taxon>Neoptera</taxon>
        <taxon>Endopterygota</taxon>
        <taxon>Hymenoptera</taxon>
        <taxon>Apocrita</taxon>
        <taxon>Aculeata</taxon>
        <taxon>Apoidea</taxon>
        <taxon>Anthophila</taxon>
        <taxon>Apidae</taxon>
        <taxon>Melipona</taxon>
    </lineage>
</organism>
<accession>A0AA40GAA2</accession>
<feature type="region of interest" description="Disordered" evidence="1">
    <location>
        <begin position="62"/>
        <end position="81"/>
    </location>
</feature>
<keyword evidence="3" id="KW-1185">Reference proteome</keyword>
<protein>
    <submittedName>
        <fullName evidence="2">Uncharacterized protein</fullName>
    </submittedName>
</protein>
<evidence type="ECO:0000313" key="2">
    <source>
        <dbReference type="EMBL" id="KAK1134038.1"/>
    </source>
</evidence>
<feature type="compositionally biased region" description="Basic and acidic residues" evidence="1">
    <location>
        <begin position="63"/>
        <end position="81"/>
    </location>
</feature>
<evidence type="ECO:0000256" key="1">
    <source>
        <dbReference type="SAM" id="MobiDB-lite"/>
    </source>
</evidence>
<dbReference type="Proteomes" id="UP001177670">
    <property type="component" value="Unassembled WGS sequence"/>
</dbReference>
<proteinExistence type="predicted"/>
<reference evidence="2" key="1">
    <citation type="submission" date="2021-10" db="EMBL/GenBank/DDBJ databases">
        <title>Melipona bicolor Genome sequencing and assembly.</title>
        <authorList>
            <person name="Araujo N.S."/>
            <person name="Arias M.C."/>
        </authorList>
    </citation>
    <scope>NUCLEOTIDE SEQUENCE</scope>
    <source>
        <strain evidence="2">USP_2M_L1-L4_2017</strain>
        <tissue evidence="2">Whole body</tissue>
    </source>
</reference>